<accession>A0A5N0T4Q0</accession>
<dbReference type="PANTHER" id="PTHR30024:SF43">
    <property type="entry name" value="BLL4572 PROTEIN"/>
    <property type="match status" value="1"/>
</dbReference>
<dbReference type="SUPFAM" id="SSF53850">
    <property type="entry name" value="Periplasmic binding protein-like II"/>
    <property type="match status" value="1"/>
</dbReference>
<reference evidence="6 7" key="1">
    <citation type="submission" date="2019-09" db="EMBL/GenBank/DDBJ databases">
        <title>Wenzhouxiangella sp. Genome sequencing and assembly.</title>
        <authorList>
            <person name="Zhang R."/>
        </authorList>
    </citation>
    <scope>NUCLEOTIDE SEQUENCE [LARGE SCALE GENOMIC DNA]</scope>
    <source>
        <strain evidence="6 7">W260</strain>
    </source>
</reference>
<evidence type="ECO:0000256" key="3">
    <source>
        <dbReference type="ARBA" id="ARBA00022475"/>
    </source>
</evidence>
<dbReference type="Gene3D" id="3.40.190.10">
    <property type="entry name" value="Periplasmic binding protein-like II"/>
    <property type="match status" value="2"/>
</dbReference>
<keyword evidence="5" id="KW-0472">Membrane</keyword>
<dbReference type="RefSeq" id="WP_150865249.1">
    <property type="nucleotide sequence ID" value="NZ_VYXP01000011.1"/>
</dbReference>
<dbReference type="PANTHER" id="PTHR30024">
    <property type="entry name" value="ALIPHATIC SULFONATES-BINDING PROTEIN-RELATED"/>
    <property type="match status" value="1"/>
</dbReference>
<evidence type="ECO:0000256" key="5">
    <source>
        <dbReference type="ARBA" id="ARBA00023136"/>
    </source>
</evidence>
<dbReference type="Pfam" id="PF13379">
    <property type="entry name" value="NMT1_2"/>
    <property type="match status" value="1"/>
</dbReference>
<evidence type="ECO:0000256" key="2">
    <source>
        <dbReference type="ARBA" id="ARBA00022448"/>
    </source>
</evidence>
<gene>
    <name evidence="6" type="ORF">F3N42_14305</name>
</gene>
<protein>
    <submittedName>
        <fullName evidence="6">ABC transporter substrate-binding protein</fullName>
    </submittedName>
</protein>
<organism evidence="6 7">
    <name type="scientific">Marinihelvus fidelis</name>
    <dbReference type="NCBI Taxonomy" id="2613842"/>
    <lineage>
        <taxon>Bacteria</taxon>
        <taxon>Pseudomonadati</taxon>
        <taxon>Pseudomonadota</taxon>
        <taxon>Gammaproteobacteria</taxon>
        <taxon>Chromatiales</taxon>
        <taxon>Wenzhouxiangellaceae</taxon>
        <taxon>Marinihelvus</taxon>
    </lineage>
</organism>
<evidence type="ECO:0000256" key="4">
    <source>
        <dbReference type="ARBA" id="ARBA00022519"/>
    </source>
</evidence>
<comment type="subcellular location">
    <subcellularLocation>
        <location evidence="1">Endomembrane system</location>
    </subcellularLocation>
</comment>
<dbReference type="CDD" id="cd13553">
    <property type="entry name" value="PBP2_NrtA_CpmA_like"/>
    <property type="match status" value="1"/>
</dbReference>
<dbReference type="GO" id="GO:0012505">
    <property type="term" value="C:endomembrane system"/>
    <property type="evidence" value="ECO:0007669"/>
    <property type="project" value="UniProtKB-SubCell"/>
</dbReference>
<evidence type="ECO:0000313" key="6">
    <source>
        <dbReference type="EMBL" id="KAA9129821.1"/>
    </source>
</evidence>
<comment type="caution">
    <text evidence="6">The sequence shown here is derived from an EMBL/GenBank/DDBJ whole genome shotgun (WGS) entry which is preliminary data.</text>
</comment>
<dbReference type="InterPro" id="IPR044527">
    <property type="entry name" value="NrtA/CpmA_ABC-bd_dom"/>
</dbReference>
<dbReference type="EMBL" id="VYXP01000011">
    <property type="protein sequence ID" value="KAA9129821.1"/>
    <property type="molecule type" value="Genomic_DNA"/>
</dbReference>
<dbReference type="Proteomes" id="UP000325372">
    <property type="component" value="Unassembled WGS sequence"/>
</dbReference>
<evidence type="ECO:0000313" key="7">
    <source>
        <dbReference type="Proteomes" id="UP000325372"/>
    </source>
</evidence>
<sequence length="411" mass="45565">MKLRLAYLPLTDAAPLVVARELGFFRRHGLDVTLSREASWASVRDKMQTRAIDGAQMLATMPLSLSLGVTHAPIPMVTAFVLSLNGNAITFSESLVNDLRQSSGLQPGAAPAAVGRALKSLVEKRRTLGKRRLCFASVYLTATHAYALRYFLAASGIHPDHDVRLVVIPPPRMVEALSSGLVDGCCVGEPWNHRAQQEGVGRIMLTSFDVHNNMPEKTLAVRQDWLQSNQAAHHNMLMALLEAGRWIEDPDNLDELVALLARPEYVDLPASVLRHSLAGEIAPTLDAPRRAVPGFHVFSRYTANYPWCSHAQWFLSQMVRWGHVAPDIDIPAVAREVYLPGVYRQAAEDLGFEVPRLECKDEGHHDSAYEIAGLRLGPDRFIDGETFEPERLGAYLKRQRSRDMALQDDGA</sequence>
<keyword evidence="4" id="KW-0997">Cell inner membrane</keyword>
<dbReference type="AlphaFoldDB" id="A0A5N0T4Q0"/>
<keyword evidence="2" id="KW-0813">Transport</keyword>
<name>A0A5N0T4Q0_9GAMM</name>
<keyword evidence="7" id="KW-1185">Reference proteome</keyword>
<evidence type="ECO:0000256" key="1">
    <source>
        <dbReference type="ARBA" id="ARBA00004308"/>
    </source>
</evidence>
<proteinExistence type="predicted"/>
<keyword evidence="3" id="KW-1003">Cell membrane</keyword>